<dbReference type="AlphaFoldDB" id="F1TCI0"/>
<feature type="region of interest" description="Disordered" evidence="1">
    <location>
        <begin position="57"/>
        <end position="80"/>
    </location>
</feature>
<name>F1TCI0_9FIRM</name>
<keyword evidence="3" id="KW-1185">Reference proteome</keyword>
<dbReference type="eggNOG" id="ENOG503465M">
    <property type="taxonomic scope" value="Bacteria"/>
</dbReference>
<dbReference type="OrthoDB" id="1740059at2"/>
<reference evidence="2" key="1">
    <citation type="submission" date="2009-07" db="EMBL/GenBank/DDBJ databases">
        <authorList>
            <consortium name="US DOE Joint Genome Institute (JGI-PGF)"/>
            <person name="Lucas S."/>
            <person name="Copeland A."/>
            <person name="Lapidus A."/>
            <person name="Glavina del Rio T."/>
            <person name="Tice H."/>
            <person name="Bruce D."/>
            <person name="Goodwin L."/>
            <person name="Pitluck S."/>
            <person name="Larimer F."/>
            <person name="Land M.L."/>
            <person name="Mouttaki H."/>
            <person name="He Z."/>
            <person name="Zhou J."/>
            <person name="Hemme C.L."/>
        </authorList>
    </citation>
    <scope>NUCLEOTIDE SEQUENCE [LARGE SCALE GENOMIC DNA]</scope>
    <source>
        <strain evidence="2">DSM 2782</strain>
    </source>
</reference>
<accession>F1TCI0</accession>
<protein>
    <submittedName>
        <fullName evidence="2">Peptidase U57 YabG</fullName>
    </submittedName>
</protein>
<dbReference type="STRING" id="588581.Cpap_2100"/>
<dbReference type="Pfam" id="PF05582">
    <property type="entry name" value="Peptidase_U57"/>
    <property type="match status" value="1"/>
</dbReference>
<reference evidence="2" key="2">
    <citation type="submission" date="2011-01" db="EMBL/GenBank/DDBJ databases">
        <title>The Non-contiguous Finished genome of Clostridium papyrosolvens.</title>
        <authorList>
            <person name="Lucas S."/>
            <person name="Copeland A."/>
            <person name="Lapidus A."/>
            <person name="Cheng J.-F."/>
            <person name="Goodwin L."/>
            <person name="Pitluck S."/>
            <person name="Misra M."/>
            <person name="Chertkov O."/>
            <person name="Detter J.C."/>
            <person name="Han C."/>
            <person name="Tapia R."/>
            <person name="Land M."/>
            <person name="Hauser L."/>
            <person name="Kyrpides N."/>
            <person name="Ivanova N."/>
            <person name="Pagani I."/>
            <person name="Mouttaki H."/>
            <person name="He Z."/>
            <person name="Zhou J."/>
            <person name="Hemme C.L."/>
            <person name="Woyke T."/>
        </authorList>
    </citation>
    <scope>NUCLEOTIDE SEQUENCE [LARGE SCALE GENOMIC DNA]</scope>
    <source>
        <strain evidence="2">DSM 2782</strain>
    </source>
</reference>
<evidence type="ECO:0000256" key="1">
    <source>
        <dbReference type="SAM" id="MobiDB-lite"/>
    </source>
</evidence>
<comment type="caution">
    <text evidence="2">The sequence shown here is derived from an EMBL/GenBank/DDBJ whole genome shotgun (WGS) entry which is preliminary data.</text>
</comment>
<evidence type="ECO:0000313" key="3">
    <source>
        <dbReference type="Proteomes" id="UP000003860"/>
    </source>
</evidence>
<organism evidence="2 3">
    <name type="scientific">Ruminiclostridium papyrosolvens DSM 2782</name>
    <dbReference type="NCBI Taxonomy" id="588581"/>
    <lineage>
        <taxon>Bacteria</taxon>
        <taxon>Bacillati</taxon>
        <taxon>Bacillota</taxon>
        <taxon>Clostridia</taxon>
        <taxon>Eubacteriales</taxon>
        <taxon>Oscillospiraceae</taxon>
        <taxon>Ruminiclostridium</taxon>
    </lineage>
</organism>
<dbReference type="RefSeq" id="WP_004619033.1">
    <property type="nucleotide sequence ID" value="NZ_ACXX02000006.1"/>
</dbReference>
<sequence>MKEIEIGSLVYRKSYEKDVLFRVCDIKDCEGRKIIILKGVEVRLIADAQEDDLDILEENNEEQKNEELDEQETPFSRHPL</sequence>
<dbReference type="InterPro" id="IPR008764">
    <property type="entry name" value="Peptidase_U57"/>
</dbReference>
<dbReference type="EMBL" id="ACXX02000006">
    <property type="protein sequence ID" value="EGD47697.1"/>
    <property type="molecule type" value="Genomic_DNA"/>
</dbReference>
<dbReference type="Proteomes" id="UP000003860">
    <property type="component" value="Unassembled WGS sequence"/>
</dbReference>
<proteinExistence type="predicted"/>
<evidence type="ECO:0000313" key="2">
    <source>
        <dbReference type="EMBL" id="EGD47697.1"/>
    </source>
</evidence>
<gene>
    <name evidence="2" type="ORF">Cpap_2100</name>
</gene>